<dbReference type="SMART" id="SM00460">
    <property type="entry name" value="TGc"/>
    <property type="match status" value="1"/>
</dbReference>
<feature type="transmembrane region" description="Helical" evidence="1">
    <location>
        <begin position="20"/>
        <end position="52"/>
    </location>
</feature>
<dbReference type="RefSeq" id="WP_100137899.1">
    <property type="nucleotide sequence ID" value="NZ_MEIS01000118.1"/>
</dbReference>
<reference evidence="3" key="1">
    <citation type="journal article" date="2017" name="MBio">
        <title>Type VI secretion-mediated competition in the bee gut microbiome.</title>
        <authorList>
            <person name="Steele M.I."/>
            <person name="Kwong W.K."/>
            <person name="Powell J.E."/>
            <person name="Whiteley M."/>
            <person name="Moran N.A."/>
        </authorList>
    </citation>
    <scope>NUCLEOTIDE SEQUENCE [LARGE SCALE GENOMIC DNA]</scope>
    <source>
        <strain evidence="3">Nev3CBA3</strain>
    </source>
</reference>
<dbReference type="InterPro" id="IPR052901">
    <property type="entry name" value="Bact_TGase-like"/>
</dbReference>
<dbReference type="PANTHER" id="PTHR42736:SF1">
    <property type="entry name" value="PROTEIN-GLUTAMINE GAMMA-GLUTAMYLTRANSFERASE"/>
    <property type="match status" value="1"/>
</dbReference>
<feature type="transmembrane region" description="Helical" evidence="1">
    <location>
        <begin position="557"/>
        <end position="577"/>
    </location>
</feature>
<dbReference type="Gene3D" id="3.10.620.30">
    <property type="match status" value="1"/>
</dbReference>
<dbReference type="InterPro" id="IPR002931">
    <property type="entry name" value="Transglutaminase-like"/>
</dbReference>
<protein>
    <recommendedName>
        <fullName evidence="2">Transglutaminase-like domain-containing protein</fullName>
    </recommendedName>
</protein>
<dbReference type="AlphaFoldDB" id="A0A2N9XW68"/>
<keyword evidence="1" id="KW-0812">Transmembrane</keyword>
<keyword evidence="1" id="KW-1133">Transmembrane helix</keyword>
<evidence type="ECO:0000259" key="2">
    <source>
        <dbReference type="SMART" id="SM00460"/>
    </source>
</evidence>
<dbReference type="Pfam" id="PF11992">
    <property type="entry name" value="TgpA_N"/>
    <property type="match status" value="1"/>
</dbReference>
<feature type="domain" description="Transglutaminase-like" evidence="2">
    <location>
        <begin position="416"/>
        <end position="488"/>
    </location>
</feature>
<feature type="transmembrane region" description="Helical" evidence="1">
    <location>
        <begin position="137"/>
        <end position="156"/>
    </location>
</feature>
<feature type="transmembrane region" description="Helical" evidence="1">
    <location>
        <begin position="64"/>
        <end position="82"/>
    </location>
</feature>
<dbReference type="SUPFAM" id="SSF54001">
    <property type="entry name" value="Cysteine proteinases"/>
    <property type="match status" value="1"/>
</dbReference>
<keyword evidence="1" id="KW-0472">Membrane</keyword>
<organism evidence="3 4">
    <name type="scientific">Snodgrassella alvi</name>
    <dbReference type="NCBI Taxonomy" id="1196083"/>
    <lineage>
        <taxon>Bacteria</taxon>
        <taxon>Pseudomonadati</taxon>
        <taxon>Pseudomonadota</taxon>
        <taxon>Betaproteobacteria</taxon>
        <taxon>Neisseriales</taxon>
        <taxon>Neisseriaceae</taxon>
        <taxon>Snodgrassella</taxon>
    </lineage>
</organism>
<dbReference type="InterPro" id="IPR021878">
    <property type="entry name" value="TgpA_N"/>
</dbReference>
<dbReference type="InterPro" id="IPR038765">
    <property type="entry name" value="Papain-like_cys_pep_sf"/>
</dbReference>
<gene>
    <name evidence="3" type="ORF">BHC49_09475</name>
</gene>
<dbReference type="PANTHER" id="PTHR42736">
    <property type="entry name" value="PROTEIN-GLUTAMINE GAMMA-GLUTAMYLTRANSFERASE"/>
    <property type="match status" value="1"/>
</dbReference>
<feature type="transmembrane region" description="Helical" evidence="1">
    <location>
        <begin position="168"/>
        <end position="185"/>
    </location>
</feature>
<evidence type="ECO:0000256" key="1">
    <source>
        <dbReference type="SAM" id="Phobius"/>
    </source>
</evidence>
<proteinExistence type="predicted"/>
<name>A0A2N9XW68_9NEIS</name>
<dbReference type="EMBL" id="MEIS01000118">
    <property type="protein sequence ID" value="PIT53914.1"/>
    <property type="molecule type" value="Genomic_DNA"/>
</dbReference>
<sequence>MVMWLADPIFLRKSPPVRTQFILLLMLAWVALPLLFDLPLSVGAAFAVLLIVRVALLFTNVKKLPLWVLVLLLVATAVWVYFRIGTIIGRDASVSLLMLMIVLKAFEGETLRDWQILLLAQLILMGGGLLFNQSMLMAPWLIVALFCLISSLGLLAGINPVAAMRQGALVLILSFPLAVILFVVMPRKDTPLWGVPQPQQSSITGLSDTLDPGSISNLIPSNALAFNVTFDNDVIPRNADLYWRVMVMGDNQGGQWHAVKEQYTDEDTLQLPNRSILAQQSNSKLIGYQLIIQDDHGRIPALDQPLADSQSDLSRRVGNVVRVNKSREGLRRVHLYSQLVPYLHQRMDRSLLNYYTQLPAGLNPETRRLAQQLAKKSNSSEEFIRHILTYFRNGGFQYTLTPKRSHESLNKTDYFLFSSQEGFCEDYADATVWLARAVGVPARIVIGYQGGEYHPDDRFWQIRSKDAHAWTEIWLAEKGKWQRVDPTSAVSSVRVENGVENALPAEQRASLFSPYPLLQKYLDKGQFYWQQWVVNYDSGRQNSILDWLKLKDIPKSALLLVIAIAIIITALPLIIWLRRQSSVQAQPLTDGINLLKQAVIEGEEGQLSAIGPLELQAILAEHGLLNDNLAALMAQYIDWQYGAAGMPEKRQQRAWYRKVKQAVRRLS</sequence>
<evidence type="ECO:0000313" key="3">
    <source>
        <dbReference type="EMBL" id="PIT53914.1"/>
    </source>
</evidence>
<comment type="caution">
    <text evidence="3">The sequence shown here is derived from an EMBL/GenBank/DDBJ whole genome shotgun (WGS) entry which is preliminary data.</text>
</comment>
<dbReference type="Proteomes" id="UP000229434">
    <property type="component" value="Unassembled WGS sequence"/>
</dbReference>
<accession>A0A2N9XW68</accession>
<dbReference type="Pfam" id="PF01841">
    <property type="entry name" value="Transglut_core"/>
    <property type="match status" value="1"/>
</dbReference>
<evidence type="ECO:0000313" key="4">
    <source>
        <dbReference type="Proteomes" id="UP000229434"/>
    </source>
</evidence>